<dbReference type="PROSITE" id="PS51192">
    <property type="entry name" value="HELICASE_ATP_BIND_1"/>
    <property type="match status" value="1"/>
</dbReference>
<dbReference type="InterPro" id="IPR040980">
    <property type="entry name" value="SWI2_SNF2"/>
</dbReference>
<feature type="domain" description="Helicase ATP-binding" evidence="1">
    <location>
        <begin position="300"/>
        <end position="503"/>
    </location>
</feature>
<evidence type="ECO:0000259" key="1">
    <source>
        <dbReference type="PROSITE" id="PS51192"/>
    </source>
</evidence>
<organism evidence="2 3">
    <name type="scientific">Turneriella parva (strain ATCC BAA-1111 / DSM 21527 / NCTC 11395 / H)</name>
    <name type="common">Leptospira parva</name>
    <dbReference type="NCBI Taxonomy" id="869212"/>
    <lineage>
        <taxon>Bacteria</taxon>
        <taxon>Pseudomonadati</taxon>
        <taxon>Spirochaetota</taxon>
        <taxon>Spirochaetia</taxon>
        <taxon>Leptospirales</taxon>
        <taxon>Leptospiraceae</taxon>
        <taxon>Turneriella</taxon>
    </lineage>
</organism>
<keyword evidence="2" id="KW-0378">Hydrolase</keyword>
<dbReference type="KEGG" id="tpx:Turpa_0053"/>
<dbReference type="PANTHER" id="PTHR42927:SF1">
    <property type="entry name" value="HELICASE SUPERFAMILY 1 AND 2 DOMAIN-CONTAINING PROTEIN"/>
    <property type="match status" value="1"/>
</dbReference>
<keyword evidence="3" id="KW-1185">Reference proteome</keyword>
<dbReference type="InterPro" id="IPR014001">
    <property type="entry name" value="Helicase_ATP-bd"/>
</dbReference>
<proteinExistence type="predicted"/>
<dbReference type="HOGENOM" id="CLU_010804_0_0_12"/>
<dbReference type="EMBL" id="CP002959">
    <property type="protein sequence ID" value="AFM10716.1"/>
    <property type="molecule type" value="Genomic_DNA"/>
</dbReference>
<dbReference type="Proteomes" id="UP000006048">
    <property type="component" value="Chromosome"/>
</dbReference>
<dbReference type="OrthoDB" id="9758243at2"/>
<dbReference type="InterPro" id="IPR027417">
    <property type="entry name" value="P-loop_NTPase"/>
</dbReference>
<dbReference type="GO" id="GO:0005524">
    <property type="term" value="F:ATP binding"/>
    <property type="evidence" value="ECO:0007669"/>
    <property type="project" value="UniProtKB-KW"/>
</dbReference>
<dbReference type="InterPro" id="IPR055180">
    <property type="entry name" value="HsdR_RecA-like_helicase_dom_2"/>
</dbReference>
<sequence length="1003" mass="114758">MSPQTNEAALETAIEHYLLNVHKYKRLEDADFSQDIALFKAEIIAFVKDTQAETYATIERTNDDRTDKLIIDDLVKALNSLGALEVMRHGFKCFGRTIRIAYFQPAHGMTPELEELFHKNRFRVIRQLHYSSQNRNSLDMVIVLNGIPIITVELKNHFTGQNVSHARRQYQNDRDPREIIFTFKKRTLVHFAVDPDLVYMTTKLNGASTYFLPFNKGQNEGAGNPVAPAGKHRTHYLWEDVFSPVVLLDIIGRFLHIEKKERQIEVTRAGKSDLQKVTSESLIFPRYHQLDVVRKLLANAKAKGPGRNYLVQHSAGSGKSNSIAWLAHRLSSLHNDKDEKIFHTVIVITDRLVLDRQLQETIYQFEHKQGVVVKIDRDSAQLAEAIQNSTPIIVTTLQKFPFAASHIERLESRNFAIIVDEAHSSQSGEAATEVRHLLSMNEIEQTVRQRAEEEDLSDIDEAILKAAAGRSRQKNLSYFAFTATPKEKTLSIFDEPGENGNSPFHLYSMRQAIQEHFIKDVLENYTTYKTYYKLVNTAGEDPLVPKSKAAKALARFMSLHPHNIAQKTEVMIEHFRHHTMHKIGGRAKAMVVTSSRLHAVRYKEAFDKYIQDNNYQGIKTLVAFSGTVIDKDIPGVSYTEVGMNGGIKEKELPEKFATNEYQVLLVAEKYQTGFDQPLLHTMYVDKRLAGIQAVQTLSRLNRTHAGKEDTFVLDFYNETEDIFESFKPYYKITESGGHADYARLAELKSEIDTAQILHHDEIDAFCNVFFAPQEIESKKDHGRLESILQSAVDRFKDLATEAREDYRAKLKSFQLLYSYLSQMVPFQDAEYEKYYTVIRYYIKKLPLPIGDPIPEVDDDINLKYYRLQKISEGRIDLESGTANPLKGPMDVGTGNPDEEKIRLSELVDMLNERFGTDFTQADQLFFDQVAEEAVNDEALQAAGRVNTLDNFKLVFDQALMDYFIKRMDGNEKIFTKLMNDESFRAVASGHLLKKVYGRIREDG</sequence>
<dbReference type="Gene3D" id="3.40.50.300">
    <property type="entry name" value="P-loop containing nucleotide triphosphate hydrolases"/>
    <property type="match status" value="3"/>
</dbReference>
<keyword evidence="2" id="KW-0540">Nuclease</keyword>
<dbReference type="REBASE" id="49107">
    <property type="entry name" value="Tpa21527ORF58P"/>
</dbReference>
<dbReference type="GO" id="GO:0009307">
    <property type="term" value="P:DNA restriction-modification system"/>
    <property type="evidence" value="ECO:0007669"/>
    <property type="project" value="UniProtKB-KW"/>
</dbReference>
<evidence type="ECO:0000313" key="3">
    <source>
        <dbReference type="Proteomes" id="UP000006048"/>
    </source>
</evidence>
<dbReference type="AlphaFoldDB" id="I4B0A9"/>
<dbReference type="Pfam" id="PF22679">
    <property type="entry name" value="T1R_D3-like"/>
    <property type="match status" value="1"/>
</dbReference>
<keyword evidence="2" id="KW-0255">Endonuclease</keyword>
<reference evidence="2 3" key="1">
    <citation type="submission" date="2012-06" db="EMBL/GenBank/DDBJ databases">
        <title>The complete chromosome of genome of Turneriella parva DSM 21527.</title>
        <authorList>
            <consortium name="US DOE Joint Genome Institute (JGI-PGF)"/>
            <person name="Lucas S."/>
            <person name="Han J."/>
            <person name="Lapidus A."/>
            <person name="Bruce D."/>
            <person name="Goodwin L."/>
            <person name="Pitluck S."/>
            <person name="Peters L."/>
            <person name="Kyrpides N."/>
            <person name="Mavromatis K."/>
            <person name="Ivanova N."/>
            <person name="Mikhailova N."/>
            <person name="Chertkov O."/>
            <person name="Detter J.C."/>
            <person name="Tapia R."/>
            <person name="Han C."/>
            <person name="Land M."/>
            <person name="Hauser L."/>
            <person name="Markowitz V."/>
            <person name="Cheng J.-F."/>
            <person name="Hugenholtz P."/>
            <person name="Woyke T."/>
            <person name="Wu D."/>
            <person name="Gronow S."/>
            <person name="Wellnitz S."/>
            <person name="Brambilla E."/>
            <person name="Klenk H.-P."/>
            <person name="Eisen J.A."/>
        </authorList>
    </citation>
    <scope>NUCLEOTIDE SEQUENCE [LARGE SCALE GENOMIC DNA]</scope>
    <source>
        <strain evidence="3">ATCC BAA-1111 / DSM 21527 / NCTC 11395 / H</strain>
    </source>
</reference>
<dbReference type="CDD" id="cd22332">
    <property type="entry name" value="HsdR_N"/>
    <property type="match status" value="1"/>
</dbReference>
<protein>
    <submittedName>
        <fullName evidence="2">Restriction endonuclease, type I, EcoRI, R subunit/Type III</fullName>
    </submittedName>
</protein>
<dbReference type="GO" id="GO:0003677">
    <property type="term" value="F:DNA binding"/>
    <property type="evidence" value="ECO:0007669"/>
    <property type="project" value="UniProtKB-KW"/>
</dbReference>
<dbReference type="SMART" id="SM00487">
    <property type="entry name" value="DEXDc"/>
    <property type="match status" value="1"/>
</dbReference>
<gene>
    <name evidence="2" type="ordered locus">Turpa_0053</name>
</gene>
<dbReference type="Pfam" id="PF18766">
    <property type="entry name" value="SWI2_SNF2"/>
    <property type="match status" value="1"/>
</dbReference>
<dbReference type="STRING" id="869212.Turpa_0053"/>
<dbReference type="PANTHER" id="PTHR42927">
    <property type="entry name" value="HELICASE SUPERFAMILY 1 AND 2 DOMAIN-CONTAINING PROTEIN"/>
    <property type="match status" value="1"/>
</dbReference>
<name>I4B0A9_TURPD</name>
<dbReference type="GO" id="GO:0009035">
    <property type="term" value="F:type I site-specific deoxyribonuclease activity"/>
    <property type="evidence" value="ECO:0007669"/>
    <property type="project" value="UniProtKB-EC"/>
</dbReference>
<evidence type="ECO:0000313" key="2">
    <source>
        <dbReference type="EMBL" id="AFM10716.1"/>
    </source>
</evidence>
<accession>I4B0A9</accession>
<dbReference type="InterPro" id="IPR007409">
    <property type="entry name" value="Restrct_endonuc_type1_HsdR_N"/>
</dbReference>
<dbReference type="PATRIC" id="fig|869212.3.peg.17"/>
<dbReference type="SUPFAM" id="SSF52540">
    <property type="entry name" value="P-loop containing nucleoside triphosphate hydrolases"/>
    <property type="match status" value="1"/>
</dbReference>
<dbReference type="RefSeq" id="WP_014801238.1">
    <property type="nucleotide sequence ID" value="NC_018020.1"/>
</dbReference>
<dbReference type="Pfam" id="PF04313">
    <property type="entry name" value="HSDR_N"/>
    <property type="match status" value="1"/>
</dbReference>
<dbReference type="Gene3D" id="3.90.1570.50">
    <property type="match status" value="1"/>
</dbReference>